<evidence type="ECO:0000256" key="6">
    <source>
        <dbReference type="SAM" id="MobiDB-lite"/>
    </source>
</evidence>
<feature type="transmembrane region" description="Helical" evidence="7">
    <location>
        <begin position="196"/>
        <end position="215"/>
    </location>
</feature>
<feature type="transmembrane region" description="Helical" evidence="7">
    <location>
        <begin position="161"/>
        <end position="184"/>
    </location>
</feature>
<feature type="transmembrane region" description="Helical" evidence="7">
    <location>
        <begin position="227"/>
        <end position="247"/>
    </location>
</feature>
<reference evidence="10" key="1">
    <citation type="submission" date="2024-06" db="EMBL/GenBank/DDBJ databases">
        <title>Multi-omics analyses provide insights into the biosynthesis of the anticancer antibiotic pleurotin in Hohenbuehelia grisea.</title>
        <authorList>
            <person name="Weaver J.A."/>
            <person name="Alberti F."/>
        </authorList>
    </citation>
    <scope>NUCLEOTIDE SEQUENCE [LARGE SCALE GENOMIC DNA]</scope>
    <source>
        <strain evidence="10">T-177</strain>
    </source>
</reference>
<feature type="region of interest" description="Disordered" evidence="6">
    <location>
        <begin position="1"/>
        <end position="28"/>
    </location>
</feature>
<evidence type="ECO:0000256" key="7">
    <source>
        <dbReference type="SAM" id="Phobius"/>
    </source>
</evidence>
<evidence type="ECO:0000313" key="10">
    <source>
        <dbReference type="Proteomes" id="UP001556367"/>
    </source>
</evidence>
<feature type="transmembrane region" description="Helical" evidence="7">
    <location>
        <begin position="444"/>
        <end position="465"/>
    </location>
</feature>
<keyword evidence="3 7" id="KW-0812">Transmembrane</keyword>
<feature type="domain" description="Major facilitator superfamily (MFS) profile" evidence="8">
    <location>
        <begin position="37"/>
        <end position="528"/>
    </location>
</feature>
<protein>
    <recommendedName>
        <fullName evidence="8">Major facilitator superfamily (MFS) profile domain-containing protein</fullName>
    </recommendedName>
</protein>
<feature type="transmembrane region" description="Helical" evidence="7">
    <location>
        <begin position="354"/>
        <end position="372"/>
    </location>
</feature>
<feature type="compositionally biased region" description="Basic and acidic residues" evidence="6">
    <location>
        <begin position="1"/>
        <end position="20"/>
    </location>
</feature>
<comment type="caution">
    <text evidence="9">The sequence shown here is derived from an EMBL/GenBank/DDBJ whole genome shotgun (WGS) entry which is preliminary data.</text>
</comment>
<dbReference type="EMBL" id="JASNQZ010000012">
    <property type="protein sequence ID" value="KAL0949947.1"/>
    <property type="molecule type" value="Genomic_DNA"/>
</dbReference>
<keyword evidence="10" id="KW-1185">Reference proteome</keyword>
<dbReference type="InterPro" id="IPR036259">
    <property type="entry name" value="MFS_trans_sf"/>
</dbReference>
<feature type="transmembrane region" description="Helical" evidence="7">
    <location>
        <begin position="35"/>
        <end position="61"/>
    </location>
</feature>
<feature type="transmembrane region" description="Helical" evidence="7">
    <location>
        <begin position="379"/>
        <end position="399"/>
    </location>
</feature>
<dbReference type="PROSITE" id="PS50850">
    <property type="entry name" value="MFS"/>
    <property type="match status" value="1"/>
</dbReference>
<sequence>MAGDDREPATSMSPDHRRDTNAGQPTPRRSLHRSILIVVTCTLAMIINVSNTTFATISLPTIGREFNVPVAKLQWVVSAYSLAAGCLLLFFGRVADLHGRKRLLIIGLSWLIASALGCAFSNNLTVFAIIRGFQGVGSAAVIPSVVGILSRSFPPSRARAIAFTTFAAGAPVGGAIGSIIGSVLTEFTPKTWRSTFYMAAGLAAMDLILAIVSIEKDGRSPEIDRRIDWIGTVLVTSGLILVFYVLASGEVASKRWATPHIIALLVIAPILLCAFVLWQFRLERVREHPDFSPGWLTPPPLMKPSFWARAHGRMAAIMFIGMLTWCTFIGWNFWLQLYYQRFLGIGPILTSARLMPLVVAGILCNAIVAMVVSRLPVVYLLGFGTLMASCAALLFATIIPSASYWAFGFPAASLVAVGTEFTFSSGTLFIAGTSLPHEQSVGGALFQTMIHLGTTMGVTITTVVFDKALRSQLKSVNLPLDAPQEQLPRDRLLKCYHLAQWTAFAFGITAVLVSVTCFWGVGIVGHRPPGNDKDKNKNQERKSEPQAAPQIDPVEGTSRPQTQERR</sequence>
<dbReference type="SUPFAM" id="SSF103473">
    <property type="entry name" value="MFS general substrate transporter"/>
    <property type="match status" value="1"/>
</dbReference>
<keyword evidence="5 7" id="KW-0472">Membrane</keyword>
<accession>A0ABR3J311</accession>
<evidence type="ECO:0000256" key="1">
    <source>
        <dbReference type="ARBA" id="ARBA00004141"/>
    </source>
</evidence>
<feature type="transmembrane region" description="Helical" evidence="7">
    <location>
        <begin position="259"/>
        <end position="278"/>
    </location>
</feature>
<evidence type="ECO:0000256" key="4">
    <source>
        <dbReference type="ARBA" id="ARBA00022989"/>
    </source>
</evidence>
<keyword evidence="2" id="KW-0813">Transport</keyword>
<evidence type="ECO:0000256" key="2">
    <source>
        <dbReference type="ARBA" id="ARBA00022448"/>
    </source>
</evidence>
<gene>
    <name evidence="9" type="ORF">HGRIS_009972</name>
</gene>
<dbReference type="Proteomes" id="UP001556367">
    <property type="component" value="Unassembled WGS sequence"/>
</dbReference>
<dbReference type="InterPro" id="IPR011701">
    <property type="entry name" value="MFS"/>
</dbReference>
<dbReference type="InterPro" id="IPR020846">
    <property type="entry name" value="MFS_dom"/>
</dbReference>
<proteinExistence type="predicted"/>
<keyword evidence="4 7" id="KW-1133">Transmembrane helix</keyword>
<evidence type="ECO:0000256" key="5">
    <source>
        <dbReference type="ARBA" id="ARBA00023136"/>
    </source>
</evidence>
<evidence type="ECO:0000313" key="9">
    <source>
        <dbReference type="EMBL" id="KAL0949947.1"/>
    </source>
</evidence>
<feature type="transmembrane region" description="Helical" evidence="7">
    <location>
        <begin position="315"/>
        <end position="334"/>
    </location>
</feature>
<feature type="transmembrane region" description="Helical" evidence="7">
    <location>
        <begin position="405"/>
        <end position="432"/>
    </location>
</feature>
<evidence type="ECO:0000256" key="3">
    <source>
        <dbReference type="ARBA" id="ARBA00022692"/>
    </source>
</evidence>
<feature type="transmembrane region" description="Helical" evidence="7">
    <location>
        <begin position="73"/>
        <end position="91"/>
    </location>
</feature>
<organism evidence="9 10">
    <name type="scientific">Hohenbuehelia grisea</name>
    <dbReference type="NCBI Taxonomy" id="104357"/>
    <lineage>
        <taxon>Eukaryota</taxon>
        <taxon>Fungi</taxon>
        <taxon>Dikarya</taxon>
        <taxon>Basidiomycota</taxon>
        <taxon>Agaricomycotina</taxon>
        <taxon>Agaricomycetes</taxon>
        <taxon>Agaricomycetidae</taxon>
        <taxon>Agaricales</taxon>
        <taxon>Pleurotineae</taxon>
        <taxon>Pleurotaceae</taxon>
        <taxon>Hohenbuehelia</taxon>
    </lineage>
</organism>
<name>A0ABR3J311_9AGAR</name>
<feature type="transmembrane region" description="Helical" evidence="7">
    <location>
        <begin position="128"/>
        <end position="149"/>
    </location>
</feature>
<dbReference type="PANTHER" id="PTHR42718">
    <property type="entry name" value="MAJOR FACILITATOR SUPERFAMILY MULTIDRUG TRANSPORTER MFSC"/>
    <property type="match status" value="1"/>
</dbReference>
<feature type="transmembrane region" description="Helical" evidence="7">
    <location>
        <begin position="501"/>
        <end position="525"/>
    </location>
</feature>
<dbReference type="PANTHER" id="PTHR42718:SF9">
    <property type="entry name" value="MAJOR FACILITATOR SUPERFAMILY MULTIDRUG TRANSPORTER MFSC"/>
    <property type="match status" value="1"/>
</dbReference>
<dbReference type="Gene3D" id="1.20.1250.20">
    <property type="entry name" value="MFS general substrate transporter like domains"/>
    <property type="match status" value="2"/>
</dbReference>
<dbReference type="Pfam" id="PF07690">
    <property type="entry name" value="MFS_1"/>
    <property type="match status" value="1"/>
</dbReference>
<feature type="compositionally biased region" description="Basic and acidic residues" evidence="6">
    <location>
        <begin position="529"/>
        <end position="544"/>
    </location>
</feature>
<feature type="transmembrane region" description="Helical" evidence="7">
    <location>
        <begin position="103"/>
        <end position="122"/>
    </location>
</feature>
<evidence type="ECO:0000259" key="8">
    <source>
        <dbReference type="PROSITE" id="PS50850"/>
    </source>
</evidence>
<feature type="region of interest" description="Disordered" evidence="6">
    <location>
        <begin position="528"/>
        <end position="566"/>
    </location>
</feature>
<comment type="subcellular location">
    <subcellularLocation>
        <location evidence="1">Membrane</location>
        <topology evidence="1">Multi-pass membrane protein</topology>
    </subcellularLocation>
</comment>